<comment type="cofactor">
    <cofactor evidence="1">
        <name>pyridoxal 5'-phosphate</name>
        <dbReference type="ChEBI" id="CHEBI:597326"/>
    </cofactor>
</comment>
<comment type="caution">
    <text evidence="14">The sequence shown here is derived from an EMBL/GenBank/DDBJ whole genome shotgun (WGS) entry which is preliminary data.</text>
</comment>
<evidence type="ECO:0000256" key="8">
    <source>
        <dbReference type="ARBA" id="ARBA00029760"/>
    </source>
</evidence>
<protein>
    <recommendedName>
        <fullName evidence="10">(S)-3-amino-2-methylpropionate transaminase</fullName>
        <ecNumber evidence="4">2.6.1.19</ecNumber>
        <ecNumber evidence="3">2.6.1.22</ecNumber>
    </recommendedName>
    <alternativeName>
        <fullName evidence="11">GABA aminotransferase</fullName>
    </alternativeName>
    <alternativeName>
        <fullName evidence="9">Gamma-amino-N-butyrate transaminase</fullName>
    </alternativeName>
    <alternativeName>
        <fullName evidence="8">L-AIBAT</fullName>
    </alternativeName>
</protein>
<evidence type="ECO:0000313" key="15">
    <source>
        <dbReference type="Proteomes" id="UP001186944"/>
    </source>
</evidence>
<feature type="region of interest" description="Disordered" evidence="13">
    <location>
        <begin position="137"/>
        <end position="157"/>
    </location>
</feature>
<evidence type="ECO:0000313" key="14">
    <source>
        <dbReference type="EMBL" id="KAK3090838.1"/>
    </source>
</evidence>
<reference evidence="14" key="1">
    <citation type="submission" date="2019-08" db="EMBL/GenBank/DDBJ databases">
        <title>The improved chromosome-level genome for the pearl oyster Pinctada fucata martensii using PacBio sequencing and Hi-C.</title>
        <authorList>
            <person name="Zheng Z."/>
        </authorList>
    </citation>
    <scope>NUCLEOTIDE SEQUENCE</scope>
    <source>
        <strain evidence="14">ZZ-2019</strain>
        <tissue evidence="14">Adductor muscle</tissue>
    </source>
</reference>
<keyword evidence="15" id="KW-1185">Reference proteome</keyword>
<dbReference type="AlphaFoldDB" id="A0AA89BX66"/>
<sequence>MPTTLNDTMLQPLPIVRVIRKVGADILVDRWHRAPVFYTYQLKGFWDAVVFKSNIYESNFPLDTGGVSGSPVKTRVGKQQDQSVPNQADRRENYCKQVEKYNDKMALLSRQISRGLCRLNKVYNRHATTAAALDTSSSFDVPEPRGPHMKTSVPGPKSQKLMEELNNIQNTGSVQFFADYDRSQGNYIVDVDGNVMLDIYTQIASIPIGYNHPNLLEVMRRPENLSTFVNRPALAVHPPADWPMRLKNALLSMAPPGISQVQTMACGACSIEHGMKAMFIAHQRRKRGGAPPTKEELSSCLVNQEPGCPDLTVLSFTNAFHGRTMGALGLSHSKWLHKLDFPVPDWPIASFPLLRYPLHEFVRENRQEDDRCLDEVRDLISQWRKKNRPIAGCVIEPIQAEGGDNFATPYFFQELQKICIENDVALLIDEVQTGCGSTGKFWAHEHFNLPEAPDLVAFSKKMLTGGFYYKDHYRPQEAYRIFNTWVGDSSKVLLLEEVVKTIKQYDLLTNVQNTGAYLQAGLARMETQFPNILSCVRGLGTFCAVDFPNGATRDKVISKLREKGVHTGPCGDISMRFRPALIFQKHHADIFFEAFESVLKDVSQ</sequence>
<comment type="catalytic activity">
    <reaction evidence="12">
        <text>4-aminobutanoate + 2-oxoglutarate = succinate semialdehyde + L-glutamate</text>
        <dbReference type="Rhea" id="RHEA:23352"/>
        <dbReference type="ChEBI" id="CHEBI:16810"/>
        <dbReference type="ChEBI" id="CHEBI:29985"/>
        <dbReference type="ChEBI" id="CHEBI:57706"/>
        <dbReference type="ChEBI" id="CHEBI:59888"/>
        <dbReference type="EC" id="2.6.1.19"/>
    </reaction>
</comment>
<dbReference type="SUPFAM" id="SSF53383">
    <property type="entry name" value="PLP-dependent transferases"/>
    <property type="match status" value="1"/>
</dbReference>
<proteinExistence type="inferred from homology"/>
<dbReference type="PANTHER" id="PTHR43206">
    <property type="entry name" value="AMINOTRANSFERASE"/>
    <property type="match status" value="1"/>
</dbReference>
<dbReference type="InterPro" id="IPR049704">
    <property type="entry name" value="Aminotrans_3_PPA_site"/>
</dbReference>
<keyword evidence="7" id="KW-0663">Pyridoxal phosphate</keyword>
<dbReference type="PANTHER" id="PTHR43206:SF1">
    <property type="entry name" value="4-AMINOBUTYRATE AMINOTRANSFERASE, MITOCHONDRIAL"/>
    <property type="match status" value="1"/>
</dbReference>
<accession>A0AA89BX66</accession>
<evidence type="ECO:0000256" key="4">
    <source>
        <dbReference type="ARBA" id="ARBA00012912"/>
    </source>
</evidence>
<comment type="similarity">
    <text evidence="2">Belongs to the class-III pyridoxal-phosphate-dependent aminotransferase family.</text>
</comment>
<evidence type="ECO:0000256" key="5">
    <source>
        <dbReference type="ARBA" id="ARBA00022576"/>
    </source>
</evidence>
<keyword evidence="6" id="KW-0808">Transferase</keyword>
<dbReference type="GO" id="GO:0047298">
    <property type="term" value="F:(S)-3-amino-2-methylpropionate transaminase activity"/>
    <property type="evidence" value="ECO:0007669"/>
    <property type="project" value="UniProtKB-EC"/>
</dbReference>
<dbReference type="EMBL" id="VSWD01000010">
    <property type="protein sequence ID" value="KAK3090838.1"/>
    <property type="molecule type" value="Genomic_DNA"/>
</dbReference>
<dbReference type="PROSITE" id="PS00600">
    <property type="entry name" value="AA_TRANSFER_CLASS_3"/>
    <property type="match status" value="1"/>
</dbReference>
<evidence type="ECO:0000256" key="12">
    <source>
        <dbReference type="ARBA" id="ARBA00048021"/>
    </source>
</evidence>
<dbReference type="GO" id="GO:0009450">
    <property type="term" value="P:gamma-aminobutyric acid catabolic process"/>
    <property type="evidence" value="ECO:0007669"/>
    <property type="project" value="TreeGrafter"/>
</dbReference>
<dbReference type="NCBIfam" id="TIGR00699">
    <property type="entry name" value="GABAtrns_euk"/>
    <property type="match status" value="1"/>
</dbReference>
<keyword evidence="5" id="KW-0032">Aminotransferase</keyword>
<feature type="region of interest" description="Disordered" evidence="13">
    <location>
        <begin position="67"/>
        <end position="89"/>
    </location>
</feature>
<evidence type="ECO:0000256" key="7">
    <source>
        <dbReference type="ARBA" id="ARBA00022898"/>
    </source>
</evidence>
<evidence type="ECO:0000256" key="11">
    <source>
        <dbReference type="ARBA" id="ARBA00031787"/>
    </source>
</evidence>
<evidence type="ECO:0000256" key="6">
    <source>
        <dbReference type="ARBA" id="ARBA00022679"/>
    </source>
</evidence>
<evidence type="ECO:0000256" key="10">
    <source>
        <dbReference type="ARBA" id="ARBA00030857"/>
    </source>
</evidence>
<dbReference type="Gene3D" id="3.40.640.10">
    <property type="entry name" value="Type I PLP-dependent aspartate aminotransferase-like (Major domain)"/>
    <property type="match status" value="1"/>
</dbReference>
<dbReference type="EC" id="2.6.1.22" evidence="3"/>
<dbReference type="GO" id="GO:0030170">
    <property type="term" value="F:pyridoxal phosphate binding"/>
    <property type="evidence" value="ECO:0007669"/>
    <property type="project" value="InterPro"/>
</dbReference>
<dbReference type="Proteomes" id="UP001186944">
    <property type="component" value="Unassembled WGS sequence"/>
</dbReference>
<dbReference type="GO" id="GO:0034386">
    <property type="term" value="F:4-aminobutyrate:2-oxoglutarate transaminase activity"/>
    <property type="evidence" value="ECO:0007669"/>
    <property type="project" value="UniProtKB-EC"/>
</dbReference>
<evidence type="ECO:0000256" key="13">
    <source>
        <dbReference type="SAM" id="MobiDB-lite"/>
    </source>
</evidence>
<dbReference type="InterPro" id="IPR015422">
    <property type="entry name" value="PyrdxlP-dep_Trfase_small"/>
</dbReference>
<dbReference type="InterPro" id="IPR004631">
    <property type="entry name" value="4NH2But_aminotransferase_euk"/>
</dbReference>
<dbReference type="Gene3D" id="3.90.1150.10">
    <property type="entry name" value="Aspartate Aminotransferase, domain 1"/>
    <property type="match status" value="1"/>
</dbReference>
<dbReference type="EC" id="2.6.1.19" evidence="4"/>
<evidence type="ECO:0000256" key="9">
    <source>
        <dbReference type="ARBA" id="ARBA00030204"/>
    </source>
</evidence>
<dbReference type="Pfam" id="PF00202">
    <property type="entry name" value="Aminotran_3"/>
    <property type="match status" value="1"/>
</dbReference>
<evidence type="ECO:0000256" key="3">
    <source>
        <dbReference type="ARBA" id="ARBA00012876"/>
    </source>
</evidence>
<organism evidence="14 15">
    <name type="scientific">Pinctada imbricata</name>
    <name type="common">Atlantic pearl-oyster</name>
    <name type="synonym">Pinctada martensii</name>
    <dbReference type="NCBI Taxonomy" id="66713"/>
    <lineage>
        <taxon>Eukaryota</taxon>
        <taxon>Metazoa</taxon>
        <taxon>Spiralia</taxon>
        <taxon>Lophotrochozoa</taxon>
        <taxon>Mollusca</taxon>
        <taxon>Bivalvia</taxon>
        <taxon>Autobranchia</taxon>
        <taxon>Pteriomorphia</taxon>
        <taxon>Pterioida</taxon>
        <taxon>Pterioidea</taxon>
        <taxon>Pteriidae</taxon>
        <taxon>Pinctada</taxon>
    </lineage>
</organism>
<evidence type="ECO:0000256" key="2">
    <source>
        <dbReference type="ARBA" id="ARBA00008954"/>
    </source>
</evidence>
<dbReference type="InterPro" id="IPR015421">
    <property type="entry name" value="PyrdxlP-dep_Trfase_major"/>
</dbReference>
<dbReference type="CDD" id="cd00610">
    <property type="entry name" value="OAT_like"/>
    <property type="match status" value="1"/>
</dbReference>
<feature type="compositionally biased region" description="Polar residues" evidence="13">
    <location>
        <begin position="77"/>
        <end position="86"/>
    </location>
</feature>
<dbReference type="InterPro" id="IPR005814">
    <property type="entry name" value="Aminotrans_3"/>
</dbReference>
<dbReference type="FunFam" id="3.40.640.10:FF:000073">
    <property type="entry name" value="Probable 4-aminobutyrate aminotransferase"/>
    <property type="match status" value="1"/>
</dbReference>
<dbReference type="GO" id="GO:0005739">
    <property type="term" value="C:mitochondrion"/>
    <property type="evidence" value="ECO:0007669"/>
    <property type="project" value="TreeGrafter"/>
</dbReference>
<gene>
    <name evidence="14" type="ORF">FSP39_015059</name>
</gene>
<evidence type="ECO:0000256" key="1">
    <source>
        <dbReference type="ARBA" id="ARBA00001933"/>
    </source>
</evidence>
<dbReference type="InterPro" id="IPR015424">
    <property type="entry name" value="PyrdxlP-dep_Trfase"/>
</dbReference>
<name>A0AA89BX66_PINIB</name>